<dbReference type="EMBL" id="DWXN01000007">
    <property type="protein sequence ID" value="HJB74689.1"/>
    <property type="molecule type" value="Genomic_DNA"/>
</dbReference>
<dbReference type="CDD" id="cd02233">
    <property type="entry name" value="cupin_HNL-like"/>
    <property type="match status" value="1"/>
</dbReference>
<protein>
    <submittedName>
        <fullName evidence="2">Cupin domain-containing protein</fullName>
    </submittedName>
</protein>
<dbReference type="InterPro" id="IPR011051">
    <property type="entry name" value="RmlC_Cupin_sf"/>
</dbReference>
<name>A0A9D2MI60_9FIRM</name>
<dbReference type="PANTHER" id="PTHR43698">
    <property type="entry name" value="RIBD C-TERMINAL DOMAIN CONTAINING PROTEIN"/>
    <property type="match status" value="1"/>
</dbReference>
<dbReference type="SUPFAM" id="SSF51182">
    <property type="entry name" value="RmlC-like cupins"/>
    <property type="match status" value="1"/>
</dbReference>
<comment type="caution">
    <text evidence="2">The sequence shown here is derived from an EMBL/GenBank/DDBJ whole genome shotgun (WGS) entry which is preliminary data.</text>
</comment>
<feature type="domain" description="Cupin type-2" evidence="1">
    <location>
        <begin position="48"/>
        <end position="111"/>
    </location>
</feature>
<reference evidence="2" key="2">
    <citation type="submission" date="2021-04" db="EMBL/GenBank/DDBJ databases">
        <authorList>
            <person name="Gilroy R."/>
        </authorList>
    </citation>
    <scope>NUCLEOTIDE SEQUENCE</scope>
    <source>
        <strain evidence="2">CHK188-16595</strain>
    </source>
</reference>
<proteinExistence type="predicted"/>
<evidence type="ECO:0000313" key="2">
    <source>
        <dbReference type="EMBL" id="HJB74689.1"/>
    </source>
</evidence>
<organism evidence="2 3">
    <name type="scientific">Candidatus Eubacterium faecale</name>
    <dbReference type="NCBI Taxonomy" id="2838568"/>
    <lineage>
        <taxon>Bacteria</taxon>
        <taxon>Bacillati</taxon>
        <taxon>Bacillota</taxon>
        <taxon>Clostridia</taxon>
        <taxon>Eubacteriales</taxon>
        <taxon>Eubacteriaceae</taxon>
        <taxon>Eubacterium</taxon>
    </lineage>
</organism>
<sequence>MNDSEIKKALGGGAVFETGDPNDAFAQYFIGQSYLKMLTTSGVGIGNVTFEPACRNNWHIHHATKGGGQILLVTGGKGWYQEEGKAAQSLKPGDVVVIPANVKHWHGAKKDSWFSHLAVEVPGEDTSNEWCEPVTDEEYSKL</sequence>
<accession>A0A9D2MI60</accession>
<dbReference type="AlphaFoldDB" id="A0A9D2MI60"/>
<evidence type="ECO:0000259" key="1">
    <source>
        <dbReference type="Pfam" id="PF07883"/>
    </source>
</evidence>
<reference evidence="2" key="1">
    <citation type="journal article" date="2021" name="PeerJ">
        <title>Extensive microbial diversity within the chicken gut microbiome revealed by metagenomics and culture.</title>
        <authorList>
            <person name="Gilroy R."/>
            <person name="Ravi A."/>
            <person name="Getino M."/>
            <person name="Pursley I."/>
            <person name="Horton D.L."/>
            <person name="Alikhan N.F."/>
            <person name="Baker D."/>
            <person name="Gharbi K."/>
            <person name="Hall N."/>
            <person name="Watson M."/>
            <person name="Adriaenssens E.M."/>
            <person name="Foster-Nyarko E."/>
            <person name="Jarju S."/>
            <person name="Secka A."/>
            <person name="Antonio M."/>
            <person name="Oren A."/>
            <person name="Chaudhuri R.R."/>
            <person name="La Ragione R."/>
            <person name="Hildebrand F."/>
            <person name="Pallen M.J."/>
        </authorList>
    </citation>
    <scope>NUCLEOTIDE SEQUENCE</scope>
    <source>
        <strain evidence="2">CHK188-16595</strain>
    </source>
</reference>
<dbReference type="InterPro" id="IPR047263">
    <property type="entry name" value="HNL-like_cupin"/>
</dbReference>
<gene>
    <name evidence="2" type="ORF">IAA37_03330</name>
</gene>
<dbReference type="PANTHER" id="PTHR43698:SF1">
    <property type="entry name" value="BLL4564 PROTEIN"/>
    <property type="match status" value="1"/>
</dbReference>
<dbReference type="Proteomes" id="UP000823877">
    <property type="component" value="Unassembled WGS sequence"/>
</dbReference>
<dbReference type="InterPro" id="IPR013096">
    <property type="entry name" value="Cupin_2"/>
</dbReference>
<dbReference type="InterPro" id="IPR014710">
    <property type="entry name" value="RmlC-like_jellyroll"/>
</dbReference>
<evidence type="ECO:0000313" key="3">
    <source>
        <dbReference type="Proteomes" id="UP000823877"/>
    </source>
</evidence>
<dbReference type="Gene3D" id="2.60.120.10">
    <property type="entry name" value="Jelly Rolls"/>
    <property type="match status" value="1"/>
</dbReference>
<dbReference type="Pfam" id="PF07883">
    <property type="entry name" value="Cupin_2"/>
    <property type="match status" value="1"/>
</dbReference>